<sequence>MNEDAAAGIPPVTDEVREQAVAQPNGWVYAIDAYFDPNGEVPPYGVVGAWKVDSRGQLTGEFKKNPNYRPSPRTLGMAEPTDAVDAAIQLAAVRYGSEADLRLALMDAVVYVALDAHHVSPIVIHTSPAQAASSAEELRRTPFRELLSGLPEDAVLRLNPGGSAAVDIPVADLGRAV</sequence>
<dbReference type="AlphaFoldDB" id="A0AAJ2PY23"/>
<dbReference type="InterPro" id="IPR047659">
    <property type="entry name" value="T7SS_assoc"/>
</dbReference>
<evidence type="ECO:0000313" key="2">
    <source>
        <dbReference type="Proteomes" id="UP001273589"/>
    </source>
</evidence>
<reference evidence="1" key="1">
    <citation type="journal article" date="2023" name="Microb. Genom.">
        <title>Mesoterricola silvestris gen. nov., sp. nov., Mesoterricola sediminis sp. nov., Geothrix oryzae sp. nov., Geothrix edaphica sp. nov., Geothrix rubra sp. nov., and Geothrix limicola sp. nov., six novel members of Acidobacteriota isolated from soils.</title>
        <authorList>
            <person name="Weisberg A.J."/>
            <person name="Pearce E."/>
            <person name="Kramer C.G."/>
            <person name="Chang J.H."/>
            <person name="Clarke C.R."/>
        </authorList>
    </citation>
    <scope>NUCLEOTIDE SEQUENCE</scope>
    <source>
        <strain evidence="1">ND06-05F</strain>
    </source>
</reference>
<dbReference type="Proteomes" id="UP001273589">
    <property type="component" value="Unassembled WGS sequence"/>
</dbReference>
<dbReference type="NCBIfam" id="NF033532">
    <property type="entry name" value="lone7para_assoc"/>
    <property type="match status" value="1"/>
</dbReference>
<dbReference type="EMBL" id="JARAWN010000468">
    <property type="protein sequence ID" value="MDX3135859.1"/>
    <property type="molecule type" value="Genomic_DNA"/>
</dbReference>
<proteinExistence type="predicted"/>
<dbReference type="RefSeq" id="WP_196788729.1">
    <property type="nucleotide sequence ID" value="NZ_JARAWN010000468.1"/>
</dbReference>
<comment type="caution">
    <text evidence="1">The sequence shown here is derived from an EMBL/GenBank/DDBJ whole genome shotgun (WGS) entry which is preliminary data.</text>
</comment>
<accession>A0AAJ2PY23</accession>
<name>A0AAJ2PY23_9ACTN</name>
<gene>
    <name evidence="1" type="ORF">PV367_40070</name>
</gene>
<organism evidence="1 2">
    <name type="scientific">Streptomyces europaeiscabiei</name>
    <dbReference type="NCBI Taxonomy" id="146819"/>
    <lineage>
        <taxon>Bacteria</taxon>
        <taxon>Bacillati</taxon>
        <taxon>Actinomycetota</taxon>
        <taxon>Actinomycetes</taxon>
        <taxon>Kitasatosporales</taxon>
        <taxon>Streptomycetaceae</taxon>
        <taxon>Streptomyces</taxon>
    </lineage>
</organism>
<protein>
    <submittedName>
        <fullName evidence="1">Type VII secretion system-associated protein</fullName>
    </submittedName>
</protein>
<evidence type="ECO:0000313" key="1">
    <source>
        <dbReference type="EMBL" id="MDX3135859.1"/>
    </source>
</evidence>